<evidence type="ECO:0000256" key="1">
    <source>
        <dbReference type="SAM" id="Phobius"/>
    </source>
</evidence>
<feature type="transmembrane region" description="Helical" evidence="1">
    <location>
        <begin position="84"/>
        <end position="105"/>
    </location>
</feature>
<gene>
    <name evidence="2" type="ORF">H9703_01665</name>
</gene>
<name>A0A9D2P768_9FIRM</name>
<dbReference type="Pfam" id="PF20040">
    <property type="entry name" value="DUF6442"/>
    <property type="match status" value="1"/>
</dbReference>
<evidence type="ECO:0000313" key="3">
    <source>
        <dbReference type="Proteomes" id="UP000823906"/>
    </source>
</evidence>
<dbReference type="InterPro" id="IPR045620">
    <property type="entry name" value="DUF6442"/>
</dbReference>
<keyword evidence="1" id="KW-0472">Membrane</keyword>
<feature type="transmembrane region" description="Helical" evidence="1">
    <location>
        <begin position="27"/>
        <end position="49"/>
    </location>
</feature>
<dbReference type="AlphaFoldDB" id="A0A9D2P768"/>
<organism evidence="2 3">
    <name type="scientific">Candidatus Faecalibacterium faecigallinarum</name>
    <dbReference type="NCBI Taxonomy" id="2838577"/>
    <lineage>
        <taxon>Bacteria</taxon>
        <taxon>Bacillati</taxon>
        <taxon>Bacillota</taxon>
        <taxon>Clostridia</taxon>
        <taxon>Eubacteriales</taxon>
        <taxon>Oscillospiraceae</taxon>
        <taxon>Faecalibacterium</taxon>
    </lineage>
</organism>
<feature type="transmembrane region" description="Helical" evidence="1">
    <location>
        <begin position="61"/>
        <end position="79"/>
    </location>
</feature>
<reference evidence="2" key="2">
    <citation type="submission" date="2021-04" db="EMBL/GenBank/DDBJ databases">
        <authorList>
            <person name="Gilroy R."/>
        </authorList>
    </citation>
    <scope>NUCLEOTIDE SEQUENCE</scope>
    <source>
        <strain evidence="2">ChiSjej5B23-2810</strain>
    </source>
</reference>
<reference evidence="2" key="1">
    <citation type="journal article" date="2021" name="PeerJ">
        <title>Extensive microbial diversity within the chicken gut microbiome revealed by metagenomics and culture.</title>
        <authorList>
            <person name="Gilroy R."/>
            <person name="Ravi A."/>
            <person name="Getino M."/>
            <person name="Pursley I."/>
            <person name="Horton D.L."/>
            <person name="Alikhan N.F."/>
            <person name="Baker D."/>
            <person name="Gharbi K."/>
            <person name="Hall N."/>
            <person name="Watson M."/>
            <person name="Adriaenssens E.M."/>
            <person name="Foster-Nyarko E."/>
            <person name="Jarju S."/>
            <person name="Secka A."/>
            <person name="Antonio M."/>
            <person name="Oren A."/>
            <person name="Chaudhuri R.R."/>
            <person name="La Ragione R."/>
            <person name="Hildebrand F."/>
            <person name="Pallen M.J."/>
        </authorList>
    </citation>
    <scope>NUCLEOTIDE SEQUENCE</scope>
    <source>
        <strain evidence="2">ChiSjej5B23-2810</strain>
    </source>
</reference>
<protein>
    <submittedName>
        <fullName evidence="2">Uncharacterized protein</fullName>
    </submittedName>
</protein>
<sequence>MDQKDKEKILARSREENKGLDERERQLLAQANTVGLVGLLAVFLVLFLIELFVKGGKSYDLLAMLSGFLSVSSFCRYYYIRKKLLLLTGCLWLFCTVVWIALYIWKG</sequence>
<keyword evidence="1" id="KW-0812">Transmembrane</keyword>
<dbReference type="Proteomes" id="UP000823906">
    <property type="component" value="Unassembled WGS sequence"/>
</dbReference>
<proteinExistence type="predicted"/>
<dbReference type="EMBL" id="DWWN01000012">
    <property type="protein sequence ID" value="HJC44839.1"/>
    <property type="molecule type" value="Genomic_DNA"/>
</dbReference>
<comment type="caution">
    <text evidence="2">The sequence shown here is derived from an EMBL/GenBank/DDBJ whole genome shotgun (WGS) entry which is preliminary data.</text>
</comment>
<accession>A0A9D2P768</accession>
<keyword evidence="1" id="KW-1133">Transmembrane helix</keyword>
<evidence type="ECO:0000313" key="2">
    <source>
        <dbReference type="EMBL" id="HJC44839.1"/>
    </source>
</evidence>